<name>A0A7C3H3I8_9BACT</name>
<proteinExistence type="predicted"/>
<protein>
    <submittedName>
        <fullName evidence="1">Uncharacterized protein</fullName>
    </submittedName>
</protein>
<comment type="caution">
    <text evidence="1">The sequence shown here is derived from an EMBL/GenBank/DDBJ whole genome shotgun (WGS) entry which is preliminary data.</text>
</comment>
<accession>A0A7C3H3I8</accession>
<dbReference type="AlphaFoldDB" id="A0A7C3H3I8"/>
<reference evidence="1" key="1">
    <citation type="journal article" date="2020" name="mSystems">
        <title>Genome- and Community-Level Interaction Insights into Carbon Utilization and Element Cycling Functions of Hydrothermarchaeota in Hydrothermal Sediment.</title>
        <authorList>
            <person name="Zhou Z."/>
            <person name="Liu Y."/>
            <person name="Xu W."/>
            <person name="Pan J."/>
            <person name="Luo Z.H."/>
            <person name="Li M."/>
        </authorList>
    </citation>
    <scope>NUCLEOTIDE SEQUENCE [LARGE SCALE GENOMIC DNA]</scope>
    <source>
        <strain evidence="1">HyVt-483</strain>
    </source>
</reference>
<evidence type="ECO:0000313" key="1">
    <source>
        <dbReference type="EMBL" id="HFC97125.1"/>
    </source>
</evidence>
<organism evidence="1">
    <name type="scientific">Thermosulfurimonas dismutans</name>
    <dbReference type="NCBI Taxonomy" id="999894"/>
    <lineage>
        <taxon>Bacteria</taxon>
        <taxon>Pseudomonadati</taxon>
        <taxon>Thermodesulfobacteriota</taxon>
        <taxon>Thermodesulfobacteria</taxon>
        <taxon>Thermodesulfobacteriales</taxon>
        <taxon>Thermodesulfobacteriaceae</taxon>
        <taxon>Thermosulfurimonas</taxon>
    </lineage>
</organism>
<gene>
    <name evidence="1" type="ORF">ENJ40_01535</name>
</gene>
<dbReference type="Proteomes" id="UP000886043">
    <property type="component" value="Unassembled WGS sequence"/>
</dbReference>
<dbReference type="EMBL" id="DRMH01000015">
    <property type="protein sequence ID" value="HFC97125.1"/>
    <property type="molecule type" value="Genomic_DNA"/>
</dbReference>
<sequence length="104" mass="12032">MQRLPLGYLKPGMVTAEEVKDEKGRVLCPKGTVLSSELIERFGKMGVRFVTVKGKPVVFPWEKSLEDELRELEERFARSRHPFLKEVKETLRAFLQAQATEVRE</sequence>